<evidence type="ECO:0000256" key="1">
    <source>
        <dbReference type="ARBA" id="ARBA00004442"/>
    </source>
</evidence>
<dbReference type="RefSeq" id="WP_067759000.1">
    <property type="nucleotide sequence ID" value="NZ_CP015772.1"/>
</dbReference>
<dbReference type="Pfam" id="PF14322">
    <property type="entry name" value="SusD-like_3"/>
    <property type="match status" value="1"/>
</dbReference>
<keyword evidence="3" id="KW-0732">Signal</keyword>
<proteinExistence type="inferred from homology"/>
<dbReference type="InterPro" id="IPR033985">
    <property type="entry name" value="SusD-like_N"/>
</dbReference>
<evidence type="ECO:0000256" key="3">
    <source>
        <dbReference type="ARBA" id="ARBA00022729"/>
    </source>
</evidence>
<evidence type="ECO:0000259" key="7">
    <source>
        <dbReference type="Pfam" id="PF14322"/>
    </source>
</evidence>
<organism evidence="8 9">
    <name type="scientific">Niabella ginsenosidivorans</name>
    <dbReference type="NCBI Taxonomy" id="1176587"/>
    <lineage>
        <taxon>Bacteria</taxon>
        <taxon>Pseudomonadati</taxon>
        <taxon>Bacteroidota</taxon>
        <taxon>Chitinophagia</taxon>
        <taxon>Chitinophagales</taxon>
        <taxon>Chitinophagaceae</taxon>
        <taxon>Niabella</taxon>
    </lineage>
</organism>
<feature type="domain" description="SusD-like N-terminal" evidence="7">
    <location>
        <begin position="23"/>
        <end position="213"/>
    </location>
</feature>
<keyword evidence="4" id="KW-0472">Membrane</keyword>
<keyword evidence="5" id="KW-0998">Cell outer membrane</keyword>
<dbReference type="AlphaFoldDB" id="A0A1A9I680"/>
<dbReference type="InterPro" id="IPR012944">
    <property type="entry name" value="SusD_RagB_dom"/>
</dbReference>
<protein>
    <submittedName>
        <fullName evidence="8">Glycan metabolism protein RagB</fullName>
    </submittedName>
</protein>
<dbReference type="EMBL" id="CP015772">
    <property type="protein sequence ID" value="ANH82559.1"/>
    <property type="molecule type" value="Genomic_DNA"/>
</dbReference>
<evidence type="ECO:0000259" key="6">
    <source>
        <dbReference type="Pfam" id="PF07980"/>
    </source>
</evidence>
<dbReference type="Proteomes" id="UP000077667">
    <property type="component" value="Chromosome"/>
</dbReference>
<keyword evidence="9" id="KW-1185">Reference proteome</keyword>
<dbReference type="InterPro" id="IPR011990">
    <property type="entry name" value="TPR-like_helical_dom_sf"/>
</dbReference>
<accession>A0A1A9I680</accession>
<evidence type="ECO:0000256" key="2">
    <source>
        <dbReference type="ARBA" id="ARBA00006275"/>
    </source>
</evidence>
<dbReference type="Gene3D" id="1.25.40.900">
    <property type="match status" value="1"/>
</dbReference>
<evidence type="ECO:0000256" key="4">
    <source>
        <dbReference type="ARBA" id="ARBA00023136"/>
    </source>
</evidence>
<name>A0A1A9I680_9BACT</name>
<reference evidence="8 9" key="1">
    <citation type="submission" date="2016-05" db="EMBL/GenBank/DDBJ databases">
        <title>Niabella ginsenosidivorans BS26 whole genome sequencing.</title>
        <authorList>
            <person name="Im W.T."/>
            <person name="Siddiqi M.Z."/>
        </authorList>
    </citation>
    <scope>NUCLEOTIDE SEQUENCE [LARGE SCALE GENOMIC DNA]</scope>
    <source>
        <strain evidence="8 9">BS26</strain>
    </source>
</reference>
<dbReference type="Gene3D" id="1.25.40.390">
    <property type="match status" value="1"/>
</dbReference>
<comment type="similarity">
    <text evidence="2">Belongs to the SusD family.</text>
</comment>
<dbReference type="STRING" id="1176587.A8C56_17660"/>
<evidence type="ECO:0000313" key="9">
    <source>
        <dbReference type="Proteomes" id="UP000077667"/>
    </source>
</evidence>
<dbReference type="KEGG" id="nia:A8C56_17660"/>
<dbReference type="SUPFAM" id="SSF48452">
    <property type="entry name" value="TPR-like"/>
    <property type="match status" value="1"/>
</dbReference>
<sequence length="488" mass="54244">MKIRLHHIFYFVFGLLITSCGKDFLNVEPTNASNAGDAIKAPQDAQVIINGIMRAMTSSDYYGRNFIMYGDAKGGDLTIYSAGRGLDALYTFNHSITTNSYSGYWSQIYFCLLQVNNLIENIEKLKTAGTAEGFDEYEGEALTLRALMYFDLVRLYGKPYNFDKTAWGVPNITSVLKPFDKPLRNTVEENYRQIMADLIKAAPLLSKEVNNSYINYYGNLALQARVNLYMNNPAAALSAAEEIINSGKYTLYTPGNWATSWTSQFGSESIFELVMLTGEADLGSSSLGYYLRRKGDGGGAAAGWFGASDGFLNRLKQDTSDVRWSVMAADELSTTAKPRLGSCYKYSGNTSHVGDKGSQSAVNIKVIRLSEVYLIAAEAALATDKEKAAGYLNAIRKRSPNLAPATAATVTMDMILDERSKELFCEGHRFFDMIRLNKQITFNDEFVGTITTRPKTIDRSYYKIILPISQDEINRNRGLEAQQNPGYN</sequence>
<evidence type="ECO:0000256" key="5">
    <source>
        <dbReference type="ARBA" id="ARBA00023237"/>
    </source>
</evidence>
<dbReference type="CDD" id="cd08977">
    <property type="entry name" value="SusD"/>
    <property type="match status" value="1"/>
</dbReference>
<gene>
    <name evidence="8" type="ORF">A8C56_17660</name>
</gene>
<dbReference type="Gene3D" id="2.20.20.130">
    <property type="match status" value="1"/>
</dbReference>
<dbReference type="PROSITE" id="PS51257">
    <property type="entry name" value="PROKAR_LIPOPROTEIN"/>
    <property type="match status" value="1"/>
</dbReference>
<comment type="subcellular location">
    <subcellularLocation>
        <location evidence="1">Cell outer membrane</location>
    </subcellularLocation>
</comment>
<dbReference type="GO" id="GO:0009279">
    <property type="term" value="C:cell outer membrane"/>
    <property type="evidence" value="ECO:0007669"/>
    <property type="project" value="UniProtKB-SubCell"/>
</dbReference>
<dbReference type="OrthoDB" id="1080118at2"/>
<dbReference type="Pfam" id="PF07980">
    <property type="entry name" value="SusD_RagB"/>
    <property type="match status" value="1"/>
</dbReference>
<evidence type="ECO:0000313" key="8">
    <source>
        <dbReference type="EMBL" id="ANH82559.1"/>
    </source>
</evidence>
<feature type="domain" description="RagB/SusD" evidence="6">
    <location>
        <begin position="319"/>
        <end position="487"/>
    </location>
</feature>